<dbReference type="GO" id="GO:0016020">
    <property type="term" value="C:membrane"/>
    <property type="evidence" value="ECO:0007669"/>
    <property type="project" value="UniProtKB-SubCell"/>
</dbReference>
<dbReference type="OrthoDB" id="444631at2759"/>
<organism evidence="9 10">
    <name type="scientific">Mollisia scopiformis</name>
    <name type="common">Conifer needle endophyte fungus</name>
    <name type="synonym">Phialocephala scopiformis</name>
    <dbReference type="NCBI Taxonomy" id="149040"/>
    <lineage>
        <taxon>Eukaryota</taxon>
        <taxon>Fungi</taxon>
        <taxon>Dikarya</taxon>
        <taxon>Ascomycota</taxon>
        <taxon>Pezizomycotina</taxon>
        <taxon>Leotiomycetes</taxon>
        <taxon>Helotiales</taxon>
        <taxon>Mollisiaceae</taxon>
        <taxon>Mollisia</taxon>
    </lineage>
</organism>
<proteinExistence type="inferred from homology"/>
<sequence>MVIPRFQPIPGESKVSGILGGTIFPQILVVFFLVGRIISRVVVIGRWSWDDTLIVIAWVFTLILTILLDIGTLFGQGHHIQDVPPNLILESAPLLAGDIFQCNSVTGGPFIAANVMCFQAQPVIKASTALQTITDAWMILMVVPVVSTLEIPRKQKLALMGLLSLGILVIIASIARISTLLSVGDSIDITWITGEFDIWVCIGMLHRYHLRLRSNNTTTYSQSIPPNFMASRSGSGKTKPTQVTGRRETAIGSQSQRNKISDPVSIELERTDTWLSDSSEQKLVLKKGFTVRSKEYISKYPLSPLQRNPSTDPGRGWQA</sequence>
<feature type="transmembrane region" description="Helical" evidence="7">
    <location>
        <begin position="23"/>
        <end position="43"/>
    </location>
</feature>
<gene>
    <name evidence="9" type="ORF">LY89DRAFT_739276</name>
</gene>
<evidence type="ECO:0000256" key="7">
    <source>
        <dbReference type="SAM" id="Phobius"/>
    </source>
</evidence>
<accession>A0A194WTX7</accession>
<name>A0A194WTX7_MOLSC</name>
<evidence type="ECO:0000313" key="10">
    <source>
        <dbReference type="Proteomes" id="UP000070700"/>
    </source>
</evidence>
<dbReference type="EMBL" id="KQ947427">
    <property type="protein sequence ID" value="KUJ11062.1"/>
    <property type="molecule type" value="Genomic_DNA"/>
</dbReference>
<evidence type="ECO:0000256" key="4">
    <source>
        <dbReference type="ARBA" id="ARBA00023136"/>
    </source>
</evidence>
<feature type="transmembrane region" description="Helical" evidence="7">
    <location>
        <begin position="158"/>
        <end position="177"/>
    </location>
</feature>
<dbReference type="InterPro" id="IPR049326">
    <property type="entry name" value="Rhodopsin_dom_fungi"/>
</dbReference>
<feature type="transmembrane region" description="Helical" evidence="7">
    <location>
        <begin position="128"/>
        <end position="146"/>
    </location>
</feature>
<evidence type="ECO:0000256" key="5">
    <source>
        <dbReference type="ARBA" id="ARBA00038359"/>
    </source>
</evidence>
<evidence type="ECO:0000256" key="3">
    <source>
        <dbReference type="ARBA" id="ARBA00022989"/>
    </source>
</evidence>
<dbReference type="PANTHER" id="PTHR33048">
    <property type="entry name" value="PTH11-LIKE INTEGRAL MEMBRANE PROTEIN (AFU_ORTHOLOGUE AFUA_5G11245)"/>
    <property type="match status" value="1"/>
</dbReference>
<dbReference type="InterPro" id="IPR052337">
    <property type="entry name" value="SAT4-like"/>
</dbReference>
<feature type="compositionally biased region" description="Polar residues" evidence="6">
    <location>
        <begin position="223"/>
        <end position="244"/>
    </location>
</feature>
<keyword evidence="4 7" id="KW-0472">Membrane</keyword>
<evidence type="ECO:0000259" key="8">
    <source>
        <dbReference type="Pfam" id="PF20684"/>
    </source>
</evidence>
<dbReference type="AlphaFoldDB" id="A0A194WTX7"/>
<evidence type="ECO:0000256" key="1">
    <source>
        <dbReference type="ARBA" id="ARBA00004141"/>
    </source>
</evidence>
<feature type="region of interest" description="Disordered" evidence="6">
    <location>
        <begin position="223"/>
        <end position="258"/>
    </location>
</feature>
<keyword evidence="2 7" id="KW-0812">Transmembrane</keyword>
<feature type="domain" description="Rhodopsin" evidence="8">
    <location>
        <begin position="95"/>
        <end position="202"/>
    </location>
</feature>
<comment type="subcellular location">
    <subcellularLocation>
        <location evidence="1">Membrane</location>
        <topology evidence="1">Multi-pass membrane protein</topology>
    </subcellularLocation>
</comment>
<dbReference type="InParanoid" id="A0A194WTX7"/>
<comment type="similarity">
    <text evidence="5">Belongs to the SAT4 family.</text>
</comment>
<reference evidence="9 10" key="1">
    <citation type="submission" date="2015-10" db="EMBL/GenBank/DDBJ databases">
        <title>Full genome of DAOMC 229536 Phialocephala scopiformis, a fungal endophyte of spruce producing the potent anti-insectan compound rugulosin.</title>
        <authorList>
            <consortium name="DOE Joint Genome Institute"/>
            <person name="Walker A.K."/>
            <person name="Frasz S.L."/>
            <person name="Seifert K.A."/>
            <person name="Miller J.D."/>
            <person name="Mondo S.J."/>
            <person name="Labutti K."/>
            <person name="Lipzen A."/>
            <person name="Dockter R."/>
            <person name="Kennedy M."/>
            <person name="Grigoriev I.V."/>
            <person name="Spatafora J.W."/>
        </authorList>
    </citation>
    <scope>NUCLEOTIDE SEQUENCE [LARGE SCALE GENOMIC DNA]</scope>
    <source>
        <strain evidence="9 10">CBS 120377</strain>
    </source>
</reference>
<keyword evidence="3 7" id="KW-1133">Transmembrane helix</keyword>
<protein>
    <recommendedName>
        <fullName evidence="8">Rhodopsin domain-containing protein</fullName>
    </recommendedName>
</protein>
<feature type="region of interest" description="Disordered" evidence="6">
    <location>
        <begin position="300"/>
        <end position="319"/>
    </location>
</feature>
<dbReference type="GeneID" id="28830174"/>
<evidence type="ECO:0000313" key="9">
    <source>
        <dbReference type="EMBL" id="KUJ11062.1"/>
    </source>
</evidence>
<dbReference type="Proteomes" id="UP000070700">
    <property type="component" value="Unassembled WGS sequence"/>
</dbReference>
<dbReference type="RefSeq" id="XP_018065417.1">
    <property type="nucleotide sequence ID" value="XM_018220448.1"/>
</dbReference>
<keyword evidence="10" id="KW-1185">Reference proteome</keyword>
<evidence type="ECO:0000256" key="6">
    <source>
        <dbReference type="SAM" id="MobiDB-lite"/>
    </source>
</evidence>
<dbReference type="PANTHER" id="PTHR33048:SF47">
    <property type="entry name" value="INTEGRAL MEMBRANE PROTEIN-RELATED"/>
    <property type="match status" value="1"/>
</dbReference>
<feature type="transmembrane region" description="Helical" evidence="7">
    <location>
        <begin position="55"/>
        <end position="75"/>
    </location>
</feature>
<evidence type="ECO:0000256" key="2">
    <source>
        <dbReference type="ARBA" id="ARBA00022692"/>
    </source>
</evidence>
<feature type="domain" description="Rhodopsin" evidence="8">
    <location>
        <begin position="36"/>
        <end position="87"/>
    </location>
</feature>
<dbReference type="KEGG" id="psco:LY89DRAFT_739276"/>
<dbReference type="Pfam" id="PF20684">
    <property type="entry name" value="Fung_rhodopsin"/>
    <property type="match status" value="2"/>
</dbReference>